<dbReference type="OrthoDB" id="7173315at2"/>
<evidence type="ECO:0000256" key="2">
    <source>
        <dbReference type="ARBA" id="ARBA00022649"/>
    </source>
</evidence>
<dbReference type="Gene3D" id="3.30.2310.20">
    <property type="entry name" value="RelE-like"/>
    <property type="match status" value="1"/>
</dbReference>
<gene>
    <name evidence="3" type="ORF">GV68_04140</name>
</gene>
<accession>A0A922NZT1</accession>
<dbReference type="Proteomes" id="UP000052167">
    <property type="component" value="Unassembled WGS sequence"/>
</dbReference>
<dbReference type="PANTHER" id="PTHR33755:SF9">
    <property type="entry name" value="TOXIN PARE1"/>
    <property type="match status" value="1"/>
</dbReference>
<dbReference type="AlphaFoldDB" id="A0A922NZT1"/>
<dbReference type="InterPro" id="IPR051803">
    <property type="entry name" value="TA_system_RelE-like_toxin"/>
</dbReference>
<name>A0A922NZT1_9HYPH</name>
<sequence>MGFRLSLEAEEDIIGIAEHGILAFGEAQAERYHQELFTLIALIADHPRMARERREIVPPVRIQPFKAHLVVYLIEDDGEVLVLRVRHAHENWESEEK</sequence>
<reference evidence="3 4" key="1">
    <citation type="submission" date="2014-06" db="EMBL/GenBank/DDBJ databases">
        <title>Rhizobium pelagicum/R2-400B4.</title>
        <authorList>
            <person name="Kimes N.E."/>
            <person name="Lopez-Perez M."/>
        </authorList>
    </citation>
    <scope>NUCLEOTIDE SEQUENCE [LARGE SCALE GENOMIC DNA]</scope>
    <source>
        <strain evidence="3 4">R2-400B4</strain>
    </source>
</reference>
<comment type="similarity">
    <text evidence="1">Belongs to the RelE toxin family.</text>
</comment>
<organism evidence="3 4">
    <name type="scientific">Pseudorhizobium pelagicum</name>
    <dbReference type="NCBI Taxonomy" id="1509405"/>
    <lineage>
        <taxon>Bacteria</taxon>
        <taxon>Pseudomonadati</taxon>
        <taxon>Pseudomonadota</taxon>
        <taxon>Alphaproteobacteria</taxon>
        <taxon>Hyphomicrobiales</taxon>
        <taxon>Rhizobiaceae</taxon>
        <taxon>Rhizobium/Agrobacterium group</taxon>
        <taxon>Pseudorhizobium</taxon>
    </lineage>
</organism>
<dbReference type="RefSeq" id="WP_037166977.1">
    <property type="nucleotide sequence ID" value="NZ_CAJXID010000021.1"/>
</dbReference>
<keyword evidence="2" id="KW-1277">Toxin-antitoxin system</keyword>
<keyword evidence="4" id="KW-1185">Reference proteome</keyword>
<evidence type="ECO:0000256" key="1">
    <source>
        <dbReference type="ARBA" id="ARBA00006226"/>
    </source>
</evidence>
<proteinExistence type="inferred from homology"/>
<evidence type="ECO:0000313" key="4">
    <source>
        <dbReference type="Proteomes" id="UP000052167"/>
    </source>
</evidence>
<protein>
    <submittedName>
        <fullName evidence="3">Plasmid stabilization protein ParE</fullName>
    </submittedName>
</protein>
<evidence type="ECO:0000313" key="3">
    <source>
        <dbReference type="EMBL" id="KEQ07517.1"/>
    </source>
</evidence>
<comment type="caution">
    <text evidence="3">The sequence shown here is derived from an EMBL/GenBank/DDBJ whole genome shotgun (WGS) entry which is preliminary data.</text>
</comment>
<dbReference type="PANTHER" id="PTHR33755">
    <property type="entry name" value="TOXIN PARE1-RELATED"/>
    <property type="match status" value="1"/>
</dbReference>
<dbReference type="InterPro" id="IPR007712">
    <property type="entry name" value="RelE/ParE_toxin"/>
</dbReference>
<dbReference type="EMBL" id="JOKJ01000012">
    <property type="protein sequence ID" value="KEQ07517.1"/>
    <property type="molecule type" value="Genomic_DNA"/>
</dbReference>
<dbReference type="Pfam" id="PF05016">
    <property type="entry name" value="ParE_toxin"/>
    <property type="match status" value="1"/>
</dbReference>
<dbReference type="InterPro" id="IPR035093">
    <property type="entry name" value="RelE/ParE_toxin_dom_sf"/>
</dbReference>